<dbReference type="RefSeq" id="WP_377482769.1">
    <property type="nucleotide sequence ID" value="NZ_JBHUOX010000004.1"/>
</dbReference>
<accession>A0ABW6BQJ4</accession>
<evidence type="ECO:0000313" key="2">
    <source>
        <dbReference type="Proteomes" id="UP001597641"/>
    </source>
</evidence>
<name>A0ABW6BQJ4_9BACT</name>
<proteinExistence type="predicted"/>
<evidence type="ECO:0000313" key="1">
    <source>
        <dbReference type="EMBL" id="MFD3000113.1"/>
    </source>
</evidence>
<keyword evidence="2" id="KW-1185">Reference proteome</keyword>
<reference evidence="2" key="1">
    <citation type="journal article" date="2019" name="Int. J. Syst. Evol. Microbiol.">
        <title>The Global Catalogue of Microorganisms (GCM) 10K type strain sequencing project: providing services to taxonomists for standard genome sequencing and annotation.</title>
        <authorList>
            <consortium name="The Broad Institute Genomics Platform"/>
            <consortium name="The Broad Institute Genome Sequencing Center for Infectious Disease"/>
            <person name="Wu L."/>
            <person name="Ma J."/>
        </authorList>
    </citation>
    <scope>NUCLEOTIDE SEQUENCE [LARGE SCALE GENOMIC DNA]</scope>
    <source>
        <strain evidence="2">KCTC 23984</strain>
    </source>
</reference>
<gene>
    <name evidence="1" type="ORF">ACFS7Z_07060</name>
</gene>
<dbReference type="Proteomes" id="UP001597641">
    <property type="component" value="Unassembled WGS sequence"/>
</dbReference>
<dbReference type="EMBL" id="JBHUOX010000004">
    <property type="protein sequence ID" value="MFD3000113.1"/>
    <property type="molecule type" value="Genomic_DNA"/>
</dbReference>
<sequence>MGNEQHSIELKFEGNGIKPSKVRASEVAELITSFEAALLAVVKDNNYEFEDAEVLISFDAIQDKSLSIKCLAHSAKLVLPAFALVATSFTNAEFNNLPSASLEHLRKITKFSKKHKCSGFLIQDGARLAEFDQNTEVTHSDAGTLRGDTTVYGMVLKAGGDNPRVTLKIDDNYTVSFDVKRDIAVKLAELLYKEVGLRGNARWDRKTYKVLDFRADAIVYLEQTDIQKTFQELGQLYSSTFKNIKGLNSFNS</sequence>
<comment type="caution">
    <text evidence="1">The sequence shown here is derived from an EMBL/GenBank/DDBJ whole genome shotgun (WGS) entry which is preliminary data.</text>
</comment>
<organism evidence="1 2">
    <name type="scientific">Pontibacter toksunensis</name>
    <dbReference type="NCBI Taxonomy" id="1332631"/>
    <lineage>
        <taxon>Bacteria</taxon>
        <taxon>Pseudomonadati</taxon>
        <taxon>Bacteroidota</taxon>
        <taxon>Cytophagia</taxon>
        <taxon>Cytophagales</taxon>
        <taxon>Hymenobacteraceae</taxon>
        <taxon>Pontibacter</taxon>
    </lineage>
</organism>
<protein>
    <submittedName>
        <fullName evidence="1">Uncharacterized protein</fullName>
    </submittedName>
</protein>